<feature type="region of interest" description="Disordered" evidence="1">
    <location>
        <begin position="140"/>
        <end position="169"/>
    </location>
</feature>
<name>A0A4Z2IGI0_9TELE</name>
<accession>A0A4Z2IGI0</accession>
<dbReference type="Proteomes" id="UP000314294">
    <property type="component" value="Unassembled WGS sequence"/>
</dbReference>
<sequence length="192" mass="21148">MNVFRLLLSVTLPAVHHHGARVRRCRGFHSSYESQQSGGVIRHPVLRPGCEVELAHLMLAVALGSLHLVDVLEKVSHSNSGVELPRVSALVCETALHGAHLALLLPLMIDSQSSSMYRMDHKMMGEQRGGVTYGYVKEKGKRTGEPIGRPTAKQPRPVRENVSRSTPLYSKERVSSSITTWYVLDTECGCAP</sequence>
<evidence type="ECO:0000313" key="2">
    <source>
        <dbReference type="EMBL" id="TNN76243.1"/>
    </source>
</evidence>
<keyword evidence="3" id="KW-1185">Reference proteome</keyword>
<dbReference type="EMBL" id="SRLO01000095">
    <property type="protein sequence ID" value="TNN76243.1"/>
    <property type="molecule type" value="Genomic_DNA"/>
</dbReference>
<protein>
    <submittedName>
        <fullName evidence="2">Uncharacterized protein</fullName>
    </submittedName>
</protein>
<proteinExistence type="predicted"/>
<comment type="caution">
    <text evidence="2">The sequence shown here is derived from an EMBL/GenBank/DDBJ whole genome shotgun (WGS) entry which is preliminary data.</text>
</comment>
<gene>
    <name evidence="2" type="ORF">EYF80_013531</name>
</gene>
<dbReference type="AlphaFoldDB" id="A0A4Z2IGI0"/>
<organism evidence="2 3">
    <name type="scientific">Liparis tanakae</name>
    <name type="common">Tanaka's snailfish</name>
    <dbReference type="NCBI Taxonomy" id="230148"/>
    <lineage>
        <taxon>Eukaryota</taxon>
        <taxon>Metazoa</taxon>
        <taxon>Chordata</taxon>
        <taxon>Craniata</taxon>
        <taxon>Vertebrata</taxon>
        <taxon>Euteleostomi</taxon>
        <taxon>Actinopterygii</taxon>
        <taxon>Neopterygii</taxon>
        <taxon>Teleostei</taxon>
        <taxon>Neoteleostei</taxon>
        <taxon>Acanthomorphata</taxon>
        <taxon>Eupercaria</taxon>
        <taxon>Perciformes</taxon>
        <taxon>Cottioidei</taxon>
        <taxon>Cottales</taxon>
        <taxon>Liparidae</taxon>
        <taxon>Liparis</taxon>
    </lineage>
</organism>
<evidence type="ECO:0000256" key="1">
    <source>
        <dbReference type="SAM" id="MobiDB-lite"/>
    </source>
</evidence>
<evidence type="ECO:0000313" key="3">
    <source>
        <dbReference type="Proteomes" id="UP000314294"/>
    </source>
</evidence>
<reference evidence="2 3" key="1">
    <citation type="submission" date="2019-03" db="EMBL/GenBank/DDBJ databases">
        <title>First draft genome of Liparis tanakae, snailfish: a comprehensive survey of snailfish specific genes.</title>
        <authorList>
            <person name="Kim W."/>
            <person name="Song I."/>
            <person name="Jeong J.-H."/>
            <person name="Kim D."/>
            <person name="Kim S."/>
            <person name="Ryu S."/>
            <person name="Song J.Y."/>
            <person name="Lee S.K."/>
        </authorList>
    </citation>
    <scope>NUCLEOTIDE SEQUENCE [LARGE SCALE GENOMIC DNA]</scope>
    <source>
        <tissue evidence="2">Muscle</tissue>
    </source>
</reference>